<sequence length="251" mass="27492">MLIFHITVGPGSSLKFEPSAISLTRTNGEQLGPINCAATCNPPCQYTWIKPNTATIDGGQIGFGVKPFLDQTRPYSPPYVSAAENISLHLQLTVNANPTPTIEWKFRTQADWDSCNFITIVSNTTTNGFFTSSSVLIDDEQSDIFGEYTFSANNTVGTFFRRFVVMKEANLAQVKCPISNENTGMFLAGIVTLIVGLMSLTTAVTFCCQERINNYEECGRSSEAHSYSSVDKKEAGEKIALKGPPNLVHQH</sequence>
<evidence type="ECO:0000313" key="3">
    <source>
        <dbReference type="Proteomes" id="UP000683360"/>
    </source>
</evidence>
<evidence type="ECO:0000256" key="1">
    <source>
        <dbReference type="SAM" id="Phobius"/>
    </source>
</evidence>
<keyword evidence="1" id="KW-1133">Transmembrane helix</keyword>
<organism evidence="2 3">
    <name type="scientific">Mytilus edulis</name>
    <name type="common">Blue mussel</name>
    <dbReference type="NCBI Taxonomy" id="6550"/>
    <lineage>
        <taxon>Eukaryota</taxon>
        <taxon>Metazoa</taxon>
        <taxon>Spiralia</taxon>
        <taxon>Lophotrochozoa</taxon>
        <taxon>Mollusca</taxon>
        <taxon>Bivalvia</taxon>
        <taxon>Autobranchia</taxon>
        <taxon>Pteriomorphia</taxon>
        <taxon>Mytilida</taxon>
        <taxon>Mytiloidea</taxon>
        <taxon>Mytilidae</taxon>
        <taxon>Mytilinae</taxon>
        <taxon>Mytilus</taxon>
    </lineage>
</organism>
<evidence type="ECO:0000313" key="2">
    <source>
        <dbReference type="EMBL" id="CAG2221566.1"/>
    </source>
</evidence>
<keyword evidence="1" id="KW-0472">Membrane</keyword>
<dbReference type="AlphaFoldDB" id="A0A8S3SXU9"/>
<keyword evidence="3" id="KW-1185">Reference proteome</keyword>
<reference evidence="2" key="1">
    <citation type="submission" date="2021-03" db="EMBL/GenBank/DDBJ databases">
        <authorList>
            <person name="Bekaert M."/>
        </authorList>
    </citation>
    <scope>NUCLEOTIDE SEQUENCE</scope>
</reference>
<keyword evidence="1" id="KW-0812">Transmembrane</keyword>
<evidence type="ECO:0008006" key="4">
    <source>
        <dbReference type="Google" id="ProtNLM"/>
    </source>
</evidence>
<comment type="caution">
    <text evidence="2">The sequence shown here is derived from an EMBL/GenBank/DDBJ whole genome shotgun (WGS) entry which is preliminary data.</text>
</comment>
<name>A0A8S3SXU9_MYTED</name>
<dbReference type="SUPFAM" id="SSF48726">
    <property type="entry name" value="Immunoglobulin"/>
    <property type="match status" value="1"/>
</dbReference>
<dbReference type="InterPro" id="IPR013783">
    <property type="entry name" value="Ig-like_fold"/>
</dbReference>
<proteinExistence type="predicted"/>
<feature type="transmembrane region" description="Helical" evidence="1">
    <location>
        <begin position="185"/>
        <end position="207"/>
    </location>
</feature>
<dbReference type="OrthoDB" id="6158319at2759"/>
<accession>A0A8S3SXU9</accession>
<gene>
    <name evidence="2" type="ORF">MEDL_34928</name>
</gene>
<dbReference type="InterPro" id="IPR036179">
    <property type="entry name" value="Ig-like_dom_sf"/>
</dbReference>
<dbReference type="Proteomes" id="UP000683360">
    <property type="component" value="Unassembled WGS sequence"/>
</dbReference>
<protein>
    <recommendedName>
        <fullName evidence="4">Ig-like domain-containing protein</fullName>
    </recommendedName>
</protein>
<dbReference type="EMBL" id="CAJPWZ010001683">
    <property type="protein sequence ID" value="CAG2221566.1"/>
    <property type="molecule type" value="Genomic_DNA"/>
</dbReference>
<dbReference type="Gene3D" id="2.60.40.10">
    <property type="entry name" value="Immunoglobulins"/>
    <property type="match status" value="1"/>
</dbReference>